<proteinExistence type="inferred from homology"/>
<dbReference type="PANTHER" id="PTHR43567:SF1">
    <property type="entry name" value="FLAVOREDOXIN"/>
    <property type="match status" value="1"/>
</dbReference>
<evidence type="ECO:0000256" key="3">
    <source>
        <dbReference type="ARBA" id="ARBA00038054"/>
    </source>
</evidence>
<accession>A0A220S2I7</accession>
<dbReference type="Pfam" id="PF01613">
    <property type="entry name" value="Flavin_Reduct"/>
    <property type="match status" value="1"/>
</dbReference>
<comment type="cofactor">
    <cofactor evidence="1">
        <name>FMN</name>
        <dbReference type="ChEBI" id="CHEBI:58210"/>
    </cofactor>
</comment>
<keyword evidence="5" id="KW-1185">Reference proteome</keyword>
<dbReference type="PANTHER" id="PTHR43567">
    <property type="entry name" value="FLAVOREDOXIN-RELATED-RELATED"/>
    <property type="match status" value="1"/>
</dbReference>
<dbReference type="KEGG" id="nei:BG910_08090"/>
<reference evidence="4 5" key="1">
    <citation type="submission" date="2017-06" db="EMBL/GenBank/DDBJ databases">
        <title>Neisseria chenwenguii sp. nov., isolated from the intestinal contents of Tibetan Plateau Pika in Yushu, Qinghai Province, China.</title>
        <authorList>
            <person name="Zhang G."/>
        </authorList>
    </citation>
    <scope>NUCLEOTIDE SEQUENCE [LARGE SCALE GENOMIC DNA]</scope>
    <source>
        <strain evidence="4 5">10023</strain>
    </source>
</reference>
<dbReference type="InterPro" id="IPR002563">
    <property type="entry name" value="Flavin_Rdtase-like_dom"/>
</dbReference>
<dbReference type="Proteomes" id="UP000198238">
    <property type="component" value="Chromosome"/>
</dbReference>
<evidence type="ECO:0000313" key="4">
    <source>
        <dbReference type="EMBL" id="ASK27701.1"/>
    </source>
</evidence>
<comment type="similarity">
    <text evidence="3">Belongs to the flavoredoxin family.</text>
</comment>
<dbReference type="InterPro" id="IPR012349">
    <property type="entry name" value="Split_barrel_FMN-bd"/>
</dbReference>
<organism evidence="4 5">
    <name type="scientific">Neisseria chenwenguii</name>
    <dbReference type="NCBI Taxonomy" id="1853278"/>
    <lineage>
        <taxon>Bacteria</taxon>
        <taxon>Pseudomonadati</taxon>
        <taxon>Pseudomonadota</taxon>
        <taxon>Betaproteobacteria</taxon>
        <taxon>Neisseriales</taxon>
        <taxon>Neisseriaceae</taxon>
        <taxon>Neisseria</taxon>
    </lineage>
</organism>
<dbReference type="OrthoDB" id="9792436at2"/>
<evidence type="ECO:0000256" key="1">
    <source>
        <dbReference type="ARBA" id="ARBA00001917"/>
    </source>
</evidence>
<gene>
    <name evidence="4" type="ORF">BG910_08090</name>
</gene>
<keyword evidence="2" id="KW-0285">Flavoprotein</keyword>
<evidence type="ECO:0000256" key="2">
    <source>
        <dbReference type="ARBA" id="ARBA00022630"/>
    </source>
</evidence>
<evidence type="ECO:0000313" key="5">
    <source>
        <dbReference type="Proteomes" id="UP000198238"/>
    </source>
</evidence>
<dbReference type="Gene3D" id="2.30.110.10">
    <property type="entry name" value="Electron Transport, Fmn-binding Protein, Chain A"/>
    <property type="match status" value="1"/>
</dbReference>
<protein>
    <submittedName>
        <fullName evidence="4">Flavin reductase</fullName>
    </submittedName>
</protein>
<dbReference type="SMART" id="SM00903">
    <property type="entry name" value="Flavin_Reduct"/>
    <property type="match status" value="1"/>
</dbReference>
<sequence length="187" mass="20509">MAIVSVPVEKSYRLLNIGATTLVSAKAEGIENVMAVAWSCALDYGALSKVTTVLDKQAFTRGLVEKSGLFAIQIPVANQAELVLKLGTTSRHTDPHKLDGVEIFYQDGFDIPLVKGCAGWILCELIPSEDNQQNHDLFIGKVIAAYADDRVFKDNHWIFDQAPNELRTLHYVAGGQFYLIGEGVEAE</sequence>
<dbReference type="EMBL" id="CP022278">
    <property type="protein sequence ID" value="ASK27701.1"/>
    <property type="molecule type" value="Genomic_DNA"/>
</dbReference>
<dbReference type="RefSeq" id="WP_089036396.1">
    <property type="nucleotide sequence ID" value="NZ_CP022278.1"/>
</dbReference>
<name>A0A220S2I7_9NEIS</name>
<dbReference type="AlphaFoldDB" id="A0A220S2I7"/>
<dbReference type="GO" id="GO:0016646">
    <property type="term" value="F:oxidoreductase activity, acting on the CH-NH group of donors, NAD or NADP as acceptor"/>
    <property type="evidence" value="ECO:0007669"/>
    <property type="project" value="UniProtKB-ARBA"/>
</dbReference>
<dbReference type="GO" id="GO:0010181">
    <property type="term" value="F:FMN binding"/>
    <property type="evidence" value="ECO:0007669"/>
    <property type="project" value="InterPro"/>
</dbReference>
<dbReference type="SUPFAM" id="SSF50475">
    <property type="entry name" value="FMN-binding split barrel"/>
    <property type="match status" value="1"/>
</dbReference>
<dbReference type="InterPro" id="IPR052174">
    <property type="entry name" value="Flavoredoxin"/>
</dbReference>